<organism evidence="2 3">
    <name type="scientific">Enterococcus saccharolyticus subsp. saccharolyticus ATCC 43076</name>
    <dbReference type="NCBI Taxonomy" id="1139996"/>
    <lineage>
        <taxon>Bacteria</taxon>
        <taxon>Bacillati</taxon>
        <taxon>Bacillota</taxon>
        <taxon>Bacilli</taxon>
        <taxon>Lactobacillales</taxon>
        <taxon>Enterococcaceae</taxon>
        <taxon>Enterococcus</taxon>
    </lineage>
</organism>
<dbReference type="Proteomes" id="UP000014136">
    <property type="component" value="Unassembled WGS sequence"/>
</dbReference>
<comment type="caution">
    <text evidence="2">The sequence shown here is derived from an EMBL/GenBank/DDBJ whole genome shotgun (WGS) entry which is preliminary data.</text>
</comment>
<dbReference type="RefSeq" id="WP_016174231.1">
    <property type="nucleotide sequence ID" value="NZ_KE136389.1"/>
</dbReference>
<evidence type="ECO:0000313" key="2">
    <source>
        <dbReference type="EMBL" id="EOT30716.1"/>
    </source>
</evidence>
<dbReference type="InterPro" id="IPR007627">
    <property type="entry name" value="RNA_pol_sigma70_r2"/>
</dbReference>
<sequence length="70" mass="8619">MLLYGLSLTRSHYEAEDLVQEALYRFLLIYDQLEDTNYKARLFRVMRNYYFDKQRKEKKKPTIYSINLSN</sequence>
<name>S0NFR1_9ENTE</name>
<dbReference type="EMBL" id="AHYT01000001">
    <property type="protein sequence ID" value="EOT30716.1"/>
    <property type="molecule type" value="Genomic_DNA"/>
</dbReference>
<evidence type="ECO:0000313" key="3">
    <source>
        <dbReference type="Proteomes" id="UP000014136"/>
    </source>
</evidence>
<feature type="domain" description="RNA polymerase sigma-70 region 2" evidence="1">
    <location>
        <begin position="7"/>
        <end position="59"/>
    </location>
</feature>
<dbReference type="Gene3D" id="1.10.1740.10">
    <property type="match status" value="1"/>
</dbReference>
<gene>
    <name evidence="2" type="ORF">OMQ_00420</name>
</gene>
<dbReference type="GO" id="GO:0003700">
    <property type="term" value="F:DNA-binding transcription factor activity"/>
    <property type="evidence" value="ECO:0007669"/>
    <property type="project" value="InterPro"/>
</dbReference>
<dbReference type="AlphaFoldDB" id="S0NFR1"/>
<reference evidence="2 3" key="1">
    <citation type="submission" date="2013-03" db="EMBL/GenBank/DDBJ databases">
        <title>The Genome Sequence of Enterococcus saccharolyticus ATCC_43076 (Illumina only assembly).</title>
        <authorList>
            <consortium name="The Broad Institute Genomics Platform"/>
            <consortium name="The Broad Institute Genome Sequencing Center for Infectious Disease"/>
            <person name="Earl A."/>
            <person name="Russ C."/>
            <person name="Gilmore M."/>
            <person name="Surin D."/>
            <person name="Walker B."/>
            <person name="Young S."/>
            <person name="Zeng Q."/>
            <person name="Gargeya S."/>
            <person name="Fitzgerald M."/>
            <person name="Haas B."/>
            <person name="Abouelleil A."/>
            <person name="Allen A.W."/>
            <person name="Alvarado L."/>
            <person name="Arachchi H.M."/>
            <person name="Berlin A.M."/>
            <person name="Chapman S.B."/>
            <person name="Gainer-Dewar J."/>
            <person name="Goldberg J."/>
            <person name="Griggs A."/>
            <person name="Gujja S."/>
            <person name="Hansen M."/>
            <person name="Howarth C."/>
            <person name="Imamovic A."/>
            <person name="Ireland A."/>
            <person name="Larimer J."/>
            <person name="McCowan C."/>
            <person name="Murphy C."/>
            <person name="Pearson M."/>
            <person name="Poon T.W."/>
            <person name="Priest M."/>
            <person name="Roberts A."/>
            <person name="Saif S."/>
            <person name="Shea T."/>
            <person name="Sisk P."/>
            <person name="Sykes S."/>
            <person name="Wortman J."/>
            <person name="Nusbaum C."/>
            <person name="Birren B."/>
        </authorList>
    </citation>
    <scope>NUCLEOTIDE SEQUENCE [LARGE SCALE GENOMIC DNA]</scope>
    <source>
        <strain evidence="2 3">ATCC 43076</strain>
    </source>
</reference>
<dbReference type="STRING" id="41997.RV16_GL002485"/>
<protein>
    <recommendedName>
        <fullName evidence="1">RNA polymerase sigma-70 region 2 domain-containing protein</fullName>
    </recommendedName>
</protein>
<evidence type="ECO:0000259" key="1">
    <source>
        <dbReference type="Pfam" id="PF04542"/>
    </source>
</evidence>
<dbReference type="GO" id="GO:0006352">
    <property type="term" value="P:DNA-templated transcription initiation"/>
    <property type="evidence" value="ECO:0007669"/>
    <property type="project" value="InterPro"/>
</dbReference>
<dbReference type="HOGENOM" id="CLU_2751600_0_0_9"/>
<keyword evidence="3" id="KW-1185">Reference proteome</keyword>
<proteinExistence type="predicted"/>
<dbReference type="SUPFAM" id="SSF88946">
    <property type="entry name" value="Sigma2 domain of RNA polymerase sigma factors"/>
    <property type="match status" value="1"/>
</dbReference>
<accession>S0NFR1</accession>
<dbReference type="Pfam" id="PF04542">
    <property type="entry name" value="Sigma70_r2"/>
    <property type="match status" value="1"/>
</dbReference>
<dbReference type="InterPro" id="IPR013325">
    <property type="entry name" value="RNA_pol_sigma_r2"/>
</dbReference>